<accession>A0A8J5MK42</accession>
<dbReference type="Proteomes" id="UP000747542">
    <property type="component" value="Unassembled WGS sequence"/>
</dbReference>
<evidence type="ECO:0000313" key="2">
    <source>
        <dbReference type="Proteomes" id="UP000747542"/>
    </source>
</evidence>
<keyword evidence="2" id="KW-1185">Reference proteome</keyword>
<sequence length="54" mass="6272">MAEVVLEGFTVCLPRKELPYTLVSRYSWAELIRMEVLFCRLTDVEFTAPLHNSP</sequence>
<gene>
    <name evidence="1" type="ORF">Hamer_G017594</name>
</gene>
<dbReference type="AlphaFoldDB" id="A0A8J5MK42"/>
<protein>
    <submittedName>
        <fullName evidence="1">Uncharacterized protein</fullName>
    </submittedName>
</protein>
<dbReference type="EMBL" id="JAHLQT010044465">
    <property type="protein sequence ID" value="KAG7154386.1"/>
    <property type="molecule type" value="Genomic_DNA"/>
</dbReference>
<comment type="caution">
    <text evidence="1">The sequence shown here is derived from an EMBL/GenBank/DDBJ whole genome shotgun (WGS) entry which is preliminary data.</text>
</comment>
<evidence type="ECO:0000313" key="1">
    <source>
        <dbReference type="EMBL" id="KAG7154386.1"/>
    </source>
</evidence>
<organism evidence="1 2">
    <name type="scientific">Homarus americanus</name>
    <name type="common">American lobster</name>
    <dbReference type="NCBI Taxonomy" id="6706"/>
    <lineage>
        <taxon>Eukaryota</taxon>
        <taxon>Metazoa</taxon>
        <taxon>Ecdysozoa</taxon>
        <taxon>Arthropoda</taxon>
        <taxon>Crustacea</taxon>
        <taxon>Multicrustacea</taxon>
        <taxon>Malacostraca</taxon>
        <taxon>Eumalacostraca</taxon>
        <taxon>Eucarida</taxon>
        <taxon>Decapoda</taxon>
        <taxon>Pleocyemata</taxon>
        <taxon>Astacidea</taxon>
        <taxon>Nephropoidea</taxon>
        <taxon>Nephropidae</taxon>
        <taxon>Homarus</taxon>
    </lineage>
</organism>
<proteinExistence type="predicted"/>
<reference evidence="1" key="1">
    <citation type="journal article" date="2021" name="Sci. Adv.">
        <title>The American lobster genome reveals insights on longevity, neural, and immune adaptations.</title>
        <authorList>
            <person name="Polinski J.M."/>
            <person name="Zimin A.V."/>
            <person name="Clark K.F."/>
            <person name="Kohn A.B."/>
            <person name="Sadowski N."/>
            <person name="Timp W."/>
            <person name="Ptitsyn A."/>
            <person name="Khanna P."/>
            <person name="Romanova D.Y."/>
            <person name="Williams P."/>
            <person name="Greenwood S.J."/>
            <person name="Moroz L.L."/>
            <person name="Walt D.R."/>
            <person name="Bodnar A.G."/>
        </authorList>
    </citation>
    <scope>NUCLEOTIDE SEQUENCE</scope>
    <source>
        <strain evidence="1">GMGI-L3</strain>
    </source>
</reference>
<name>A0A8J5MK42_HOMAM</name>